<dbReference type="RefSeq" id="WP_053232627.1">
    <property type="nucleotide sequence ID" value="NZ_CP011125.1"/>
</dbReference>
<accession>A0A0F6W1W7</accession>
<dbReference type="EMBL" id="CP011125">
    <property type="protein sequence ID" value="AKF05381.1"/>
    <property type="molecule type" value="Genomic_DNA"/>
</dbReference>
<keyword evidence="1" id="KW-0812">Transmembrane</keyword>
<name>A0A0F6W1W7_9BACT</name>
<evidence type="ECO:0008006" key="4">
    <source>
        <dbReference type="Google" id="ProtNLM"/>
    </source>
</evidence>
<dbReference type="AlphaFoldDB" id="A0A0F6W1W7"/>
<dbReference type="STRING" id="927083.DB32_002530"/>
<reference evidence="2 3" key="1">
    <citation type="submission" date="2015-03" db="EMBL/GenBank/DDBJ databases">
        <title>Genome assembly of Sandaracinus amylolyticus DSM 53668.</title>
        <authorList>
            <person name="Sharma G."/>
            <person name="Subramanian S."/>
        </authorList>
    </citation>
    <scope>NUCLEOTIDE SEQUENCE [LARGE SCALE GENOMIC DNA]</scope>
    <source>
        <strain evidence="2 3">DSM 53668</strain>
    </source>
</reference>
<keyword evidence="1" id="KW-0472">Membrane</keyword>
<gene>
    <name evidence="2" type="ORF">DB32_002530</name>
</gene>
<proteinExistence type="predicted"/>
<keyword evidence="3" id="KW-1185">Reference proteome</keyword>
<sequence>MLRGRVEEDSVRLELLSLSVLAATALAALIDSARRAGPSDADDETMPIASPSATLELLQRTRARLDDHPPRVLIALGVVALIVASVAPLVEVRCLEISAVLGAAGVGLAVPGLRWAHDVRRERRALDARIHQVRTKIASSPGLIRSGAPLPRS</sequence>
<evidence type="ECO:0000313" key="3">
    <source>
        <dbReference type="Proteomes" id="UP000034883"/>
    </source>
</evidence>
<feature type="transmembrane region" description="Helical" evidence="1">
    <location>
        <begin position="72"/>
        <end position="90"/>
    </location>
</feature>
<dbReference type="Proteomes" id="UP000034883">
    <property type="component" value="Chromosome"/>
</dbReference>
<keyword evidence="1" id="KW-1133">Transmembrane helix</keyword>
<organism evidence="2 3">
    <name type="scientific">Sandaracinus amylolyticus</name>
    <dbReference type="NCBI Taxonomy" id="927083"/>
    <lineage>
        <taxon>Bacteria</taxon>
        <taxon>Pseudomonadati</taxon>
        <taxon>Myxococcota</taxon>
        <taxon>Polyangia</taxon>
        <taxon>Polyangiales</taxon>
        <taxon>Sandaracinaceae</taxon>
        <taxon>Sandaracinus</taxon>
    </lineage>
</organism>
<evidence type="ECO:0000256" key="1">
    <source>
        <dbReference type="SAM" id="Phobius"/>
    </source>
</evidence>
<evidence type="ECO:0000313" key="2">
    <source>
        <dbReference type="EMBL" id="AKF05381.1"/>
    </source>
</evidence>
<protein>
    <recommendedName>
        <fullName evidence="4">Transmembrane protein</fullName>
    </recommendedName>
</protein>
<dbReference type="KEGG" id="samy:DB32_002530"/>
<feature type="transmembrane region" description="Helical" evidence="1">
    <location>
        <begin position="96"/>
        <end position="116"/>
    </location>
</feature>